<dbReference type="InterPro" id="IPR000873">
    <property type="entry name" value="AMP-dep_synth/lig_dom"/>
</dbReference>
<evidence type="ECO:0000313" key="5">
    <source>
        <dbReference type="EMBL" id="MFD1065844.1"/>
    </source>
</evidence>
<dbReference type="InterPro" id="IPR045851">
    <property type="entry name" value="AMP-bd_C_sf"/>
</dbReference>
<dbReference type="PANTHER" id="PTHR43201:SF5">
    <property type="entry name" value="MEDIUM-CHAIN ACYL-COA LIGASE ACSF2, MITOCHONDRIAL"/>
    <property type="match status" value="1"/>
</dbReference>
<comment type="caution">
    <text evidence="5">The sequence shown here is derived from an EMBL/GenBank/DDBJ whole genome shotgun (WGS) entry which is preliminary data.</text>
</comment>
<evidence type="ECO:0000256" key="2">
    <source>
        <dbReference type="ARBA" id="ARBA00022598"/>
    </source>
</evidence>
<dbReference type="InterPro" id="IPR042099">
    <property type="entry name" value="ANL_N_sf"/>
</dbReference>
<gene>
    <name evidence="5" type="ORF">ACFQ19_07385</name>
</gene>
<dbReference type="SUPFAM" id="SSF56801">
    <property type="entry name" value="Acetyl-CoA synthetase-like"/>
    <property type="match status" value="1"/>
</dbReference>
<dbReference type="Pfam" id="PF13193">
    <property type="entry name" value="AMP-binding_C"/>
    <property type="match status" value="1"/>
</dbReference>
<dbReference type="Gene3D" id="3.40.50.12780">
    <property type="entry name" value="N-terminal domain of ligase-like"/>
    <property type="match status" value="1"/>
</dbReference>
<evidence type="ECO:0000256" key="1">
    <source>
        <dbReference type="ARBA" id="ARBA00006432"/>
    </source>
</evidence>
<evidence type="ECO:0000313" key="6">
    <source>
        <dbReference type="Proteomes" id="UP001597041"/>
    </source>
</evidence>
<protein>
    <submittedName>
        <fullName evidence="5">Class I adenylate-forming enzyme family protein</fullName>
    </submittedName>
</protein>
<dbReference type="RefSeq" id="WP_379591435.1">
    <property type="nucleotide sequence ID" value="NZ_JBHTKK010000006.1"/>
</dbReference>
<evidence type="ECO:0000259" key="3">
    <source>
        <dbReference type="Pfam" id="PF00501"/>
    </source>
</evidence>
<feature type="domain" description="AMP-dependent synthetase/ligase" evidence="3">
    <location>
        <begin position="36"/>
        <end position="433"/>
    </location>
</feature>
<organism evidence="5 6">
    <name type="scientific">Oceanobacillus locisalsi</name>
    <dbReference type="NCBI Taxonomy" id="546107"/>
    <lineage>
        <taxon>Bacteria</taxon>
        <taxon>Bacillati</taxon>
        <taxon>Bacillota</taxon>
        <taxon>Bacilli</taxon>
        <taxon>Bacillales</taxon>
        <taxon>Bacillaceae</taxon>
        <taxon>Oceanobacillus</taxon>
    </lineage>
</organism>
<accession>A0ABW3NDU2</accession>
<dbReference type="Gene3D" id="3.30.300.30">
    <property type="match status" value="1"/>
</dbReference>
<dbReference type="PROSITE" id="PS00455">
    <property type="entry name" value="AMP_BINDING"/>
    <property type="match status" value="1"/>
</dbReference>
<dbReference type="Proteomes" id="UP001597041">
    <property type="component" value="Unassembled WGS sequence"/>
</dbReference>
<dbReference type="InterPro" id="IPR020845">
    <property type="entry name" value="AMP-binding_CS"/>
</dbReference>
<sequence>MDHLQNTKTFKSVDERRNDLIEAYPVWNRDTIASHFQTSVNAYANQAFMHIDGKTYTYQDVWNQAVQIAKAFIYSGVKRREHVAVLMDNDATYPSLMIASSMVGAVFIPLNSMLSKEELKYILKQSDTNYLLVHDFVKGKKHAQTVSELLQEKDFQEEASLEKVICMQTEENTAIPSAFISWEDFLQGADKVSEAEWMNRWEASRYADEVAIIMYTSGSTGSPKGVMLTHDMLLRCAYSTCYSRAIEKGRVTFAPLPFYHCFAIVEAILAMSFVGGSFISALGASPLKSLELMETYHANDYLCVPSTLVPLLNHPQVTAFDLSALFAMWCGAAPAPVPVWKKAMETLGLTEIVTGYGQTEVASSGVTTEIGDDLETIATRVGRPKLAGTSGLTEFAGHATEYKTVDPENGQTLESGSIGELTVRGPSVTRGYYNKPDETAEAIDKDGWLRTGDVGRVDENGYVQLLGRSKEMFKVSGELVAPREVETVISEHPAIAQVGVIGVSDSMTTEIGAAFIEVHEGESVTRKDIVQWCADKLARFKIPRYVWVIQSSDWPLTSTGKIQKFRLQEIAEEKLKRSKE</sequence>
<comment type="similarity">
    <text evidence="1">Belongs to the ATP-dependent AMP-binding enzyme family.</text>
</comment>
<proteinExistence type="inferred from homology"/>
<dbReference type="Pfam" id="PF00501">
    <property type="entry name" value="AMP-binding"/>
    <property type="match status" value="1"/>
</dbReference>
<evidence type="ECO:0000259" key="4">
    <source>
        <dbReference type="Pfam" id="PF13193"/>
    </source>
</evidence>
<keyword evidence="6" id="KW-1185">Reference proteome</keyword>
<dbReference type="InterPro" id="IPR025110">
    <property type="entry name" value="AMP-bd_C"/>
</dbReference>
<feature type="domain" description="AMP-binding enzyme C-terminal" evidence="4">
    <location>
        <begin position="484"/>
        <end position="561"/>
    </location>
</feature>
<name>A0ABW3NDU2_9BACI</name>
<keyword evidence="2" id="KW-0436">Ligase</keyword>
<reference evidence="6" key="1">
    <citation type="journal article" date="2019" name="Int. J. Syst. Evol. Microbiol.">
        <title>The Global Catalogue of Microorganisms (GCM) 10K type strain sequencing project: providing services to taxonomists for standard genome sequencing and annotation.</title>
        <authorList>
            <consortium name="The Broad Institute Genomics Platform"/>
            <consortium name="The Broad Institute Genome Sequencing Center for Infectious Disease"/>
            <person name="Wu L."/>
            <person name="Ma J."/>
        </authorList>
    </citation>
    <scope>NUCLEOTIDE SEQUENCE [LARGE SCALE GENOMIC DNA]</scope>
    <source>
        <strain evidence="6">CCUG 56608</strain>
    </source>
</reference>
<dbReference type="EMBL" id="JBHTKK010000006">
    <property type="protein sequence ID" value="MFD1065844.1"/>
    <property type="molecule type" value="Genomic_DNA"/>
</dbReference>
<dbReference type="PANTHER" id="PTHR43201">
    <property type="entry name" value="ACYL-COA SYNTHETASE"/>
    <property type="match status" value="1"/>
</dbReference>